<dbReference type="GO" id="GO:0030141">
    <property type="term" value="C:secretory granule"/>
    <property type="evidence" value="ECO:0007669"/>
    <property type="project" value="TreeGrafter"/>
</dbReference>
<dbReference type="Proteomes" id="UP000515129">
    <property type="component" value="Chromosome 38"/>
</dbReference>
<dbReference type="OrthoDB" id="8956628at2759"/>
<evidence type="ECO:0000313" key="3">
    <source>
        <dbReference type="RefSeq" id="XP_026080706.1"/>
    </source>
</evidence>
<feature type="region of interest" description="Disordered" evidence="1">
    <location>
        <begin position="1"/>
        <end position="73"/>
    </location>
</feature>
<dbReference type="GO" id="GO:0045335">
    <property type="term" value="C:phagocytic vesicle"/>
    <property type="evidence" value="ECO:0007669"/>
    <property type="project" value="TreeGrafter"/>
</dbReference>
<feature type="compositionally biased region" description="Low complexity" evidence="1">
    <location>
        <begin position="16"/>
        <end position="63"/>
    </location>
</feature>
<accession>A0A6P6LBU1</accession>
<dbReference type="GeneID" id="113057498"/>
<dbReference type="PANTHER" id="PTHR15746">
    <property type="entry name" value="RAB11-RELATED"/>
    <property type="match status" value="1"/>
</dbReference>
<gene>
    <name evidence="3" type="primary">LOC113057498</name>
</gene>
<proteinExistence type="predicted"/>
<dbReference type="GO" id="GO:0045055">
    <property type="term" value="P:regulated exocytosis"/>
    <property type="evidence" value="ECO:0007669"/>
    <property type="project" value="TreeGrafter"/>
</dbReference>
<name>A0A6P6LBU1_CARAU</name>
<protein>
    <submittedName>
        <fullName evidence="3">Rab11 family-interacting protein 5-like</fullName>
    </submittedName>
</protein>
<dbReference type="GO" id="GO:0005739">
    <property type="term" value="C:mitochondrion"/>
    <property type="evidence" value="ECO:0007669"/>
    <property type="project" value="TreeGrafter"/>
</dbReference>
<dbReference type="GO" id="GO:0005769">
    <property type="term" value="C:early endosome"/>
    <property type="evidence" value="ECO:0007669"/>
    <property type="project" value="TreeGrafter"/>
</dbReference>
<feature type="compositionally biased region" description="Polar residues" evidence="1">
    <location>
        <begin position="127"/>
        <end position="164"/>
    </location>
</feature>
<reference evidence="3" key="1">
    <citation type="submission" date="2025-08" db="UniProtKB">
        <authorList>
            <consortium name="RefSeq"/>
        </authorList>
    </citation>
    <scope>IDENTIFICATION</scope>
    <source>
        <strain evidence="3">Wakin</strain>
        <tissue evidence="3">Muscle</tissue>
    </source>
</reference>
<dbReference type="GO" id="GO:0031267">
    <property type="term" value="F:small GTPase binding"/>
    <property type="evidence" value="ECO:0007669"/>
    <property type="project" value="InterPro"/>
</dbReference>
<dbReference type="RefSeq" id="XP_026080706.1">
    <property type="nucleotide sequence ID" value="XM_026224921.1"/>
</dbReference>
<evidence type="ECO:0000313" key="2">
    <source>
        <dbReference type="Proteomes" id="UP000515129"/>
    </source>
</evidence>
<sequence length="220" mass="23238">MRSFFLRGRLRKSSDTRSSTSLGSESSESSSRGGSLSPTAGISVVVSDLSNSPSNSSNLTTDNSPEHTVAPSPQVSPVRHVMFDINLPVPHSVTSENDTPILLPSVWVNGNPVETSPLTHHPPSLVLQQAQPESSKPVTQSGQPQATTLPAKPQTTQLPKSQSKSRPEPLLPALGVLQKGSLSLSCRTSLTVGKTSRAAALWTAVAGPSINLERKKKQPL</sequence>
<feature type="region of interest" description="Disordered" evidence="1">
    <location>
        <begin position="127"/>
        <end position="168"/>
    </location>
</feature>
<dbReference type="AlphaFoldDB" id="A0A6P6LBU1"/>
<dbReference type="GO" id="GO:0055037">
    <property type="term" value="C:recycling endosome"/>
    <property type="evidence" value="ECO:0007669"/>
    <property type="project" value="TreeGrafter"/>
</dbReference>
<keyword evidence="2" id="KW-1185">Reference proteome</keyword>
<organism evidence="2 3">
    <name type="scientific">Carassius auratus</name>
    <name type="common">Goldfish</name>
    <dbReference type="NCBI Taxonomy" id="7957"/>
    <lineage>
        <taxon>Eukaryota</taxon>
        <taxon>Metazoa</taxon>
        <taxon>Chordata</taxon>
        <taxon>Craniata</taxon>
        <taxon>Vertebrata</taxon>
        <taxon>Euteleostomi</taxon>
        <taxon>Actinopterygii</taxon>
        <taxon>Neopterygii</taxon>
        <taxon>Teleostei</taxon>
        <taxon>Ostariophysi</taxon>
        <taxon>Cypriniformes</taxon>
        <taxon>Cyprinidae</taxon>
        <taxon>Cyprininae</taxon>
        <taxon>Carassius</taxon>
    </lineage>
</organism>
<dbReference type="PANTHER" id="PTHR15746:SF14">
    <property type="entry name" value="RAB11 FAMILY-INTERACTING PROTEIN 5"/>
    <property type="match status" value="1"/>
</dbReference>
<evidence type="ECO:0000256" key="1">
    <source>
        <dbReference type="SAM" id="MobiDB-lite"/>
    </source>
</evidence>
<dbReference type="KEGG" id="caua:113057498"/>
<dbReference type="InterPro" id="IPR037789">
    <property type="entry name" value="FIP_classI"/>
</dbReference>